<dbReference type="PROSITE" id="PS00126">
    <property type="entry name" value="PDEASE_I_1"/>
    <property type="match status" value="1"/>
</dbReference>
<gene>
    <name evidence="8" type="ORF">PAPYR_13</name>
</gene>
<dbReference type="Proteomes" id="UP001141327">
    <property type="component" value="Unassembled WGS sequence"/>
</dbReference>
<sequence>MPELDGYTFLQEMKKDPRYRGIPVIMVSVCEEMDTVMNCLKSGADDYILKPVTSQVLLKHVKRIFHARQTLTSSRTEIKERPKRHSRPSMSTSGETLQDHILIHLAGLVDLLQRSVFLAPTDAHREALQRSIEAIQSAGEDAVMALPTSSHHPSPVPSVPPNLPSLAGPTPAAATPAPVSSQFLGIRLRERVFPPAPLEVSPPRSGPIQVTGTDISVEPPLDDPAAEGEGNGEEASTEAESTNPYPSRSIATEDTGPTHQPAATLSPAPSLGSEMPLTPPSFIPPQEVETLFDWDFDSLEHSHEELQTFLFQMFCELGLIDEFKIPVPSLRKFLQKVDSLYFENPYHNFYHAFDVTQMLMVFISCTQLAALLSPLDKLALLLSGICHDLEHPGTNNNFQNNALTPLAYFYNDHSALENHHCAKAFALMTGDTELNILRGLTKPQYRDMRKKIISCILATDMTHHFGFVQRLKARLETKIDVDIHSQTDLQLLLETLMKAADICNPIRAFPIAYKWAERVNAEFKAQVQREEAEGLPKSMELTTLPQSQINFIVFVTEPLFSLISQVIPEFRRASTVMHQNLRLWRRCQEGTSSAQELAAMSTNDFIRDCLTPRSQRKQLPILKVVPDVAAAAPKTLRILPPFNPAAASKPGTPGSAGSGGTPTSVSRHSPSSLPFSTPGPVPPLVSLLPPPPLLGVSPSTAAHLGTTGNNGRLDFVPTHVARTARRGGRPFRRGNFACRQLNALSTALGSPNNSFGVSCGASELGFHFRPCIGLPPFPLSLLAFFSYLLLPRSFSIWPEPA</sequence>
<evidence type="ECO:0000256" key="2">
    <source>
        <dbReference type="ARBA" id="ARBA00022801"/>
    </source>
</evidence>
<comment type="caution">
    <text evidence="8">The sequence shown here is derived from an EMBL/GenBank/DDBJ whole genome shotgun (WGS) entry which is preliminary data.</text>
</comment>
<evidence type="ECO:0000313" key="9">
    <source>
        <dbReference type="Proteomes" id="UP001141327"/>
    </source>
</evidence>
<evidence type="ECO:0000259" key="7">
    <source>
        <dbReference type="PROSITE" id="PS51845"/>
    </source>
</evidence>
<feature type="region of interest" description="Disordered" evidence="5">
    <location>
        <begin position="196"/>
        <end position="271"/>
    </location>
</feature>
<dbReference type="InterPro" id="IPR001789">
    <property type="entry name" value="Sig_transdc_resp-reg_receiver"/>
</dbReference>
<keyword evidence="9" id="KW-1185">Reference proteome</keyword>
<name>A0ABQ8UUM3_9EUKA</name>
<feature type="compositionally biased region" description="Acidic residues" evidence="5">
    <location>
        <begin position="220"/>
        <end position="237"/>
    </location>
</feature>
<comment type="caution">
    <text evidence="3">Lacks conserved residue(s) required for the propagation of feature annotation.</text>
</comment>
<dbReference type="InterPro" id="IPR011006">
    <property type="entry name" value="CheY-like_superfamily"/>
</dbReference>
<evidence type="ECO:0000256" key="5">
    <source>
        <dbReference type="SAM" id="MobiDB-lite"/>
    </source>
</evidence>
<protein>
    <recommendedName>
        <fullName evidence="4">Phosphodiesterase</fullName>
        <ecNumber evidence="4">3.1.4.-</ecNumber>
    </recommendedName>
</protein>
<dbReference type="InterPro" id="IPR003607">
    <property type="entry name" value="HD/PDEase_dom"/>
</dbReference>
<reference evidence="8" key="1">
    <citation type="journal article" date="2022" name="bioRxiv">
        <title>Genomics of Preaxostyla Flagellates Illuminates Evolutionary Transitions and the Path Towards Mitochondrial Loss.</title>
        <authorList>
            <person name="Novak L.V.F."/>
            <person name="Treitli S.C."/>
            <person name="Pyrih J."/>
            <person name="Halakuc P."/>
            <person name="Pipaliya S.V."/>
            <person name="Vacek V."/>
            <person name="Brzon O."/>
            <person name="Soukal P."/>
            <person name="Eme L."/>
            <person name="Dacks J.B."/>
            <person name="Karnkowska A."/>
            <person name="Elias M."/>
            <person name="Hampl V."/>
        </authorList>
    </citation>
    <scope>NUCLEOTIDE SEQUENCE</scope>
    <source>
        <strain evidence="8">RCP-MX</strain>
    </source>
</reference>
<feature type="region of interest" description="Disordered" evidence="5">
    <location>
        <begin position="146"/>
        <end position="177"/>
    </location>
</feature>
<organism evidence="8 9">
    <name type="scientific">Paratrimastix pyriformis</name>
    <dbReference type="NCBI Taxonomy" id="342808"/>
    <lineage>
        <taxon>Eukaryota</taxon>
        <taxon>Metamonada</taxon>
        <taxon>Preaxostyla</taxon>
        <taxon>Paratrimastigidae</taxon>
        <taxon>Paratrimastix</taxon>
    </lineage>
</organism>
<comment type="cofactor">
    <cofactor evidence="4">
        <name>a divalent metal cation</name>
        <dbReference type="ChEBI" id="CHEBI:60240"/>
    </cofactor>
    <text evidence="4">Binds 2 divalent metal cations per subunit. Site 1 may preferentially bind zinc ions, while site 2 has a preference for magnesium and/or manganese ions.</text>
</comment>
<dbReference type="SMART" id="SM00471">
    <property type="entry name" value="HDc"/>
    <property type="match status" value="1"/>
</dbReference>
<dbReference type="CDD" id="cd00077">
    <property type="entry name" value="HDc"/>
    <property type="match status" value="1"/>
</dbReference>
<feature type="compositionally biased region" description="Pro residues" evidence="5">
    <location>
        <begin position="154"/>
        <end position="163"/>
    </location>
</feature>
<dbReference type="EC" id="3.1.4.-" evidence="4"/>
<feature type="compositionally biased region" description="Polar residues" evidence="5">
    <location>
        <begin position="244"/>
        <end position="263"/>
    </location>
</feature>
<dbReference type="InterPro" id="IPR002073">
    <property type="entry name" value="PDEase_catalytic_dom"/>
</dbReference>
<dbReference type="EMBL" id="JAPMOS010000001">
    <property type="protein sequence ID" value="KAJ4462824.1"/>
    <property type="molecule type" value="Genomic_DNA"/>
</dbReference>
<dbReference type="PROSITE" id="PS50110">
    <property type="entry name" value="RESPONSE_REGULATORY"/>
    <property type="match status" value="1"/>
</dbReference>
<proteinExistence type="inferred from homology"/>
<evidence type="ECO:0000256" key="3">
    <source>
        <dbReference type="PROSITE-ProRule" id="PRU00169"/>
    </source>
</evidence>
<feature type="compositionally biased region" description="Low complexity" evidence="5">
    <location>
        <begin position="644"/>
        <end position="653"/>
    </location>
</feature>
<dbReference type="SUPFAM" id="SSF109604">
    <property type="entry name" value="HD-domain/PDEase-like"/>
    <property type="match status" value="1"/>
</dbReference>
<feature type="domain" description="PDEase" evidence="7">
    <location>
        <begin position="253"/>
        <end position="591"/>
    </location>
</feature>
<evidence type="ECO:0000313" key="8">
    <source>
        <dbReference type="EMBL" id="KAJ4462824.1"/>
    </source>
</evidence>
<dbReference type="Pfam" id="PF00233">
    <property type="entry name" value="PDEase_I"/>
    <property type="match status" value="1"/>
</dbReference>
<dbReference type="PROSITE" id="PS51845">
    <property type="entry name" value="PDEASE_I_2"/>
    <property type="match status" value="1"/>
</dbReference>
<dbReference type="Pfam" id="PF00072">
    <property type="entry name" value="Response_reg"/>
    <property type="match status" value="1"/>
</dbReference>
<keyword evidence="1 4" id="KW-0479">Metal-binding</keyword>
<dbReference type="InterPro" id="IPR023174">
    <property type="entry name" value="PDEase_CS"/>
</dbReference>
<dbReference type="PANTHER" id="PTHR11347">
    <property type="entry name" value="CYCLIC NUCLEOTIDE PHOSPHODIESTERASE"/>
    <property type="match status" value="1"/>
</dbReference>
<dbReference type="Gene3D" id="3.40.50.2300">
    <property type="match status" value="1"/>
</dbReference>
<feature type="region of interest" description="Disordered" evidence="5">
    <location>
        <begin position="641"/>
        <end position="678"/>
    </location>
</feature>
<dbReference type="PRINTS" id="PR00387">
    <property type="entry name" value="PDIESTERASE1"/>
</dbReference>
<feature type="region of interest" description="Disordered" evidence="5">
    <location>
        <begin position="72"/>
        <end position="94"/>
    </location>
</feature>
<comment type="similarity">
    <text evidence="4">Belongs to the cyclic nucleotide phosphodiesterase family.</text>
</comment>
<accession>A0ABQ8UUM3</accession>
<keyword evidence="2 4" id="KW-0378">Hydrolase</keyword>
<dbReference type="InterPro" id="IPR036971">
    <property type="entry name" value="PDEase_catalytic_dom_sf"/>
</dbReference>
<feature type="compositionally biased region" description="Polar residues" evidence="5">
    <location>
        <begin position="665"/>
        <end position="675"/>
    </location>
</feature>
<feature type="domain" description="Response regulatory" evidence="6">
    <location>
        <begin position="1"/>
        <end position="65"/>
    </location>
</feature>
<evidence type="ECO:0000256" key="1">
    <source>
        <dbReference type="ARBA" id="ARBA00022723"/>
    </source>
</evidence>
<evidence type="ECO:0000259" key="6">
    <source>
        <dbReference type="PROSITE" id="PS50110"/>
    </source>
</evidence>
<evidence type="ECO:0000256" key="4">
    <source>
        <dbReference type="RuleBase" id="RU363067"/>
    </source>
</evidence>
<dbReference type="SUPFAM" id="SSF52172">
    <property type="entry name" value="CheY-like"/>
    <property type="match status" value="1"/>
</dbReference>
<dbReference type="InterPro" id="IPR023088">
    <property type="entry name" value="PDEase"/>
</dbReference>
<dbReference type="Gene3D" id="1.10.1300.10">
    <property type="entry name" value="3'5'-cyclic nucleotide phosphodiesterase, catalytic domain"/>
    <property type="match status" value="1"/>
</dbReference>